<gene>
    <name evidence="2" type="ORF">ZIOFF_062300</name>
</gene>
<dbReference type="PANTHER" id="PTHR33167:SF4">
    <property type="entry name" value="TRANSCRIPTION FACTOR, PUTATIVE (DUF863)-RELATED"/>
    <property type="match status" value="1"/>
</dbReference>
<accession>A0A8J5K998</accession>
<comment type="caution">
    <text evidence="2">The sequence shown here is derived from an EMBL/GenBank/DDBJ whole genome shotgun (WGS) entry which is preliminary data.</text>
</comment>
<dbReference type="Proteomes" id="UP000734854">
    <property type="component" value="Unassembled WGS sequence"/>
</dbReference>
<evidence type="ECO:0000256" key="1">
    <source>
        <dbReference type="SAM" id="MobiDB-lite"/>
    </source>
</evidence>
<feature type="region of interest" description="Disordered" evidence="1">
    <location>
        <begin position="877"/>
        <end position="928"/>
    </location>
</feature>
<feature type="region of interest" description="Disordered" evidence="1">
    <location>
        <begin position="999"/>
        <end position="1019"/>
    </location>
</feature>
<sequence length="1019" mass="114697">MVRVCHFVFPLVEKFGVNPFESFCSVLIDLELAGMATKMQSKSYLPGYCSTQAVENTSSWFGYYQDEKPSSHLCSNYVQSLVNSCSENDKEMLKHTMLEHDMIFHNQVYELHRLYKTQKDLMTKFQTRGLYGSSIVAEASLSNSFTSQMQSECLEKRSQTSHHVGNNSYGKTVLACNDRFHFCFTREDSVQSHPNPLLNGDSEKDSKELGPEKQKKFDLHLPAHVYIDIEDTDESDQKIFSVLPYTPSIPKNATYSFSNENDAKLTIGSIHKEDQRVSNLLTQINISTCSMIDLNKPAKGVNSEGPSNSRSLHLLGLKTHSESNEMHHSSVRSSTSISDRHCVQQISSDYLYTDVLPKREWPLCRLECGKSSNSVDFLARTSANSNTPTVMHGNLQLNTNTHRNNQTLPFSHCPEKWSGQKLSARVTHFNSSVPASVTTPQAGLISPAPTFVSSWAKPSTSTNDKSSVVQALPSFRPSSNPSNESLSIANQFPITCEKSGSSRNSITGLKHGIWVSRTNFFCHGTHHCSDATHLKHNYVKQDQNDHHNQTLHSNLPKDDQNGYLRRDLETSMNINLNQAYQNVTEDNHSVRVDTCDHLAESKYGKLSLPSWLNDRTYFGESNDFKQLATKVDYSFLNRRVQLSSRTHAVTPEVEREEERLISPGKEEHLNNSTKILKNDDNMILTDLDFVTEKKTHIGDLYSAICDGKNIERVRNHINLNVEFPCVAHPRLSEELHDCEVVTSPHSSPTFSAKTNVINLETPISQSEMGSLNQHNHIPSCKKDASEELVHSGNTLQLAAQNLIDLSRDWRYCSDRITPNMLVKAAYDTLSWLAEVVASRSAENPNLISDGVDCSTQSSGDDDIDIFEAMTLNLKEIEMDQSQPKEINNKDDKEDTEDTGAASMLFTKPRRGQARKRRQRRDFQNDILPSLTSLSRHEVTEDLQNISEMMKASGRPWQTSSTRRNKCRNEMKPQTSRQPRDLTITIGEVQASESSMIGLGRTTSRLRRQSCPPGALPAST</sequence>
<dbReference type="PANTHER" id="PTHR33167">
    <property type="entry name" value="TRANSCRIPTION FACTOR, PUTATIVE (DUF863)-RELATED"/>
    <property type="match status" value="1"/>
</dbReference>
<organism evidence="2 3">
    <name type="scientific">Zingiber officinale</name>
    <name type="common">Ginger</name>
    <name type="synonym">Amomum zingiber</name>
    <dbReference type="NCBI Taxonomy" id="94328"/>
    <lineage>
        <taxon>Eukaryota</taxon>
        <taxon>Viridiplantae</taxon>
        <taxon>Streptophyta</taxon>
        <taxon>Embryophyta</taxon>
        <taxon>Tracheophyta</taxon>
        <taxon>Spermatophyta</taxon>
        <taxon>Magnoliopsida</taxon>
        <taxon>Liliopsida</taxon>
        <taxon>Zingiberales</taxon>
        <taxon>Zingiberaceae</taxon>
        <taxon>Zingiber</taxon>
    </lineage>
</organism>
<feature type="region of interest" description="Disordered" evidence="1">
    <location>
        <begin position="190"/>
        <end position="214"/>
    </location>
</feature>
<dbReference type="InterPro" id="IPR008581">
    <property type="entry name" value="DUF863_pln"/>
</dbReference>
<keyword evidence="3" id="KW-1185">Reference proteome</keyword>
<reference evidence="2 3" key="1">
    <citation type="submission" date="2020-08" db="EMBL/GenBank/DDBJ databases">
        <title>Plant Genome Project.</title>
        <authorList>
            <person name="Zhang R.-G."/>
        </authorList>
    </citation>
    <scope>NUCLEOTIDE SEQUENCE [LARGE SCALE GENOMIC DNA]</scope>
    <source>
        <tissue evidence="2">Rhizome</tissue>
    </source>
</reference>
<feature type="compositionally biased region" description="Basic residues" evidence="1">
    <location>
        <begin position="907"/>
        <end position="919"/>
    </location>
</feature>
<dbReference type="OrthoDB" id="630817at2759"/>
<protein>
    <submittedName>
        <fullName evidence="2">Uncharacterized protein</fullName>
    </submittedName>
</protein>
<dbReference type="AlphaFoldDB" id="A0A8J5K998"/>
<proteinExistence type="predicted"/>
<name>A0A8J5K998_ZINOF</name>
<evidence type="ECO:0000313" key="3">
    <source>
        <dbReference type="Proteomes" id="UP000734854"/>
    </source>
</evidence>
<dbReference type="Pfam" id="PF05904">
    <property type="entry name" value="DUF863"/>
    <property type="match status" value="2"/>
</dbReference>
<evidence type="ECO:0000313" key="2">
    <source>
        <dbReference type="EMBL" id="KAG6478855.1"/>
    </source>
</evidence>
<feature type="region of interest" description="Disordered" evidence="1">
    <location>
        <begin position="947"/>
        <end position="982"/>
    </location>
</feature>
<feature type="compositionally biased region" description="Basic and acidic residues" evidence="1">
    <location>
        <begin position="201"/>
        <end position="214"/>
    </location>
</feature>
<dbReference type="EMBL" id="JACMSC010000017">
    <property type="protein sequence ID" value="KAG6478855.1"/>
    <property type="molecule type" value="Genomic_DNA"/>
</dbReference>